<comment type="caution">
    <text evidence="2">The sequence shown here is derived from an EMBL/GenBank/DDBJ whole genome shotgun (WGS) entry which is preliminary data.</text>
</comment>
<dbReference type="SUPFAM" id="SSF53474">
    <property type="entry name" value="alpha/beta-Hydrolases"/>
    <property type="match status" value="1"/>
</dbReference>
<feature type="domain" description="Carboxylesterase type B" evidence="1">
    <location>
        <begin position="16"/>
        <end position="451"/>
    </location>
</feature>
<dbReference type="VEuPathDB" id="FungiDB:AAP_02226"/>
<dbReference type="PANTHER" id="PTHR43142">
    <property type="entry name" value="CARBOXYLIC ESTER HYDROLASE"/>
    <property type="match status" value="1"/>
</dbReference>
<dbReference type="InterPro" id="IPR029058">
    <property type="entry name" value="AB_hydrolase_fold"/>
</dbReference>
<dbReference type="InterPro" id="IPR002018">
    <property type="entry name" value="CarbesteraseB"/>
</dbReference>
<dbReference type="PANTHER" id="PTHR43142:SF5">
    <property type="entry name" value="CARBOXYLIC ESTER HYDROLASE"/>
    <property type="match status" value="1"/>
</dbReference>
<name>A0A162IIX1_9EURO</name>
<dbReference type="OrthoDB" id="4181027at2759"/>
<dbReference type="Gene3D" id="3.40.50.1820">
    <property type="entry name" value="alpha/beta hydrolase"/>
    <property type="match status" value="1"/>
</dbReference>
<evidence type="ECO:0000313" key="3">
    <source>
        <dbReference type="Proteomes" id="UP000242877"/>
    </source>
</evidence>
<dbReference type="AlphaFoldDB" id="A0A162IIX1"/>
<dbReference type="EMBL" id="AZGZ01000007">
    <property type="protein sequence ID" value="KZZ94133.1"/>
    <property type="molecule type" value="Genomic_DNA"/>
</dbReference>
<accession>A0A162IIX1</accession>
<dbReference type="Pfam" id="PF00135">
    <property type="entry name" value="COesterase"/>
    <property type="match status" value="1"/>
</dbReference>
<organism evidence="2 3">
    <name type="scientific">Ascosphaera apis ARSEF 7405</name>
    <dbReference type="NCBI Taxonomy" id="392613"/>
    <lineage>
        <taxon>Eukaryota</taxon>
        <taxon>Fungi</taxon>
        <taxon>Dikarya</taxon>
        <taxon>Ascomycota</taxon>
        <taxon>Pezizomycotina</taxon>
        <taxon>Eurotiomycetes</taxon>
        <taxon>Eurotiomycetidae</taxon>
        <taxon>Onygenales</taxon>
        <taxon>Ascosphaeraceae</taxon>
        <taxon>Ascosphaera</taxon>
    </lineage>
</organism>
<proteinExistence type="predicted"/>
<evidence type="ECO:0000259" key="1">
    <source>
        <dbReference type="Pfam" id="PF00135"/>
    </source>
</evidence>
<protein>
    <submittedName>
        <fullName evidence="2">Carboxylesterase, type B</fullName>
    </submittedName>
</protein>
<evidence type="ECO:0000313" key="2">
    <source>
        <dbReference type="EMBL" id="KZZ94133.1"/>
    </source>
</evidence>
<dbReference type="Proteomes" id="UP000242877">
    <property type="component" value="Unassembled WGS sequence"/>
</dbReference>
<gene>
    <name evidence="2" type="ORF">AAP_02226</name>
</gene>
<sequence length="528" mass="59115">MTDQFPIFKHPTLGGIKGCEVLEGVHQYRGLPYAKIPRRWENSVVLSALGESRSVEEVYDATKWGPMSPQPAGSINIDFNLIQKELAYSAEDATMDEFNCLNLNVTKPATESQEKLPVLFVIHGGAFFIGANSWPQYDTSRLVQLGAKIGKPFIAVSINYRLGHLGFLSSGELNPADAPGNYGLVDQQNAMRWVKENIAGFGGDPDNITCFGESAGGISTHLHLLRGEKLFTRAACLSGDVTVRPIQPIDKQQRRYEELLKRLGIEGATANDRVAELRKISWETLVKDPANFRPFPTMSGGYQDITSNKTAQCQQCETHFSWCKELLFSDCSQDGSLYMKAFIDKPWEENLDKALKHYLTPEEAQLVWETWQIGQRKSDLNPVDLGLVQFITDVRFYWPVVRTIHSAPANANLHVYHFHQPNPFDGIAKGLASHELDLALLLLNYSSEVDSDVAATSELLARHIIEFTYGALAEDRSTATVFDNGVQRKVKHDVYDREERQRAAEVIKTVGPDKCFNALELFQFGEVN</sequence>
<dbReference type="ESTHER" id="9euro-a0a162iix1">
    <property type="family name" value="Fungal_carboxylesterase_lipase"/>
</dbReference>
<reference evidence="2 3" key="1">
    <citation type="journal article" date="2016" name="Genome Biol. Evol.">
        <title>Divergent and convergent evolution of fungal pathogenicity.</title>
        <authorList>
            <person name="Shang Y."/>
            <person name="Xiao G."/>
            <person name="Zheng P."/>
            <person name="Cen K."/>
            <person name="Zhan S."/>
            <person name="Wang C."/>
        </authorList>
    </citation>
    <scope>NUCLEOTIDE SEQUENCE [LARGE SCALE GENOMIC DNA]</scope>
    <source>
        <strain evidence="2 3">ARSEF 7405</strain>
    </source>
</reference>
<keyword evidence="3" id="KW-1185">Reference proteome</keyword>